<reference evidence="1" key="1">
    <citation type="journal article" date="2012" name="PLoS ONE">
        <title>Gene sets for utilization of primary and secondary nutrition supplies in the distal gut of endangered iberian lynx.</title>
        <authorList>
            <person name="Alcaide M."/>
            <person name="Messina E."/>
            <person name="Richter M."/>
            <person name="Bargiela R."/>
            <person name="Peplies J."/>
            <person name="Huws S.A."/>
            <person name="Newbold C.J."/>
            <person name="Golyshin P.N."/>
            <person name="Simon M.A."/>
            <person name="Lopez G."/>
            <person name="Yakimov M.M."/>
            <person name="Ferrer M."/>
        </authorList>
    </citation>
    <scope>NUCLEOTIDE SEQUENCE</scope>
</reference>
<accession>J9FR10</accession>
<dbReference type="AlphaFoldDB" id="J9FR10"/>
<evidence type="ECO:0000313" key="1">
    <source>
        <dbReference type="EMBL" id="EJW97396.1"/>
    </source>
</evidence>
<name>J9FR10_9ZZZZ</name>
<protein>
    <submittedName>
        <fullName evidence="1">Uncharacterized protein</fullName>
    </submittedName>
</protein>
<proteinExistence type="predicted"/>
<gene>
    <name evidence="1" type="ORF">EVA_14497</name>
</gene>
<sequence length="26" mass="2956">GQKSFEGVVIYNNLIFIVPINRLGQH</sequence>
<organism evidence="1">
    <name type="scientific">gut metagenome</name>
    <dbReference type="NCBI Taxonomy" id="749906"/>
    <lineage>
        <taxon>unclassified sequences</taxon>
        <taxon>metagenomes</taxon>
        <taxon>organismal metagenomes</taxon>
    </lineage>
</organism>
<feature type="non-terminal residue" evidence="1">
    <location>
        <position position="1"/>
    </location>
</feature>
<dbReference type="EMBL" id="AMCI01004785">
    <property type="protein sequence ID" value="EJW97396.1"/>
    <property type="molecule type" value="Genomic_DNA"/>
</dbReference>
<comment type="caution">
    <text evidence="1">The sequence shown here is derived from an EMBL/GenBank/DDBJ whole genome shotgun (WGS) entry which is preliminary data.</text>
</comment>